<dbReference type="Proteomes" id="UP000006919">
    <property type="component" value="Chromosome"/>
</dbReference>
<dbReference type="eggNOG" id="ENOG5032VJQ">
    <property type="taxonomic scope" value="Bacteria"/>
</dbReference>
<dbReference type="RefSeq" id="WP_013499111.1">
    <property type="nucleotide sequence ID" value="NC_014833.1"/>
</dbReference>
<organism evidence="1 2">
    <name type="scientific">Ruminococcus albus (strain ATCC 27210 / DSM 20455 / JCM 14654 / NCDO 2250 / 7)</name>
    <dbReference type="NCBI Taxonomy" id="697329"/>
    <lineage>
        <taxon>Bacteria</taxon>
        <taxon>Bacillati</taxon>
        <taxon>Bacillota</taxon>
        <taxon>Clostridia</taxon>
        <taxon>Eubacteriales</taxon>
        <taxon>Oscillospiraceae</taxon>
        <taxon>Ruminococcus</taxon>
    </lineage>
</organism>
<dbReference type="KEGG" id="ral:Rumal_2498"/>
<evidence type="ECO:0000313" key="2">
    <source>
        <dbReference type="Proteomes" id="UP000006919"/>
    </source>
</evidence>
<protein>
    <submittedName>
        <fullName evidence="1">Uncharacterized protein</fullName>
    </submittedName>
</protein>
<sequence length="84" mass="9488">MNNTSNSLPAFTGRNVPIKEIAQATGKDPQYIRIGLQKGIFRFGYAFKKEGSSEYNYLCPDKKVWEDLGYFRAETEVSDAGNDE</sequence>
<dbReference type="STRING" id="697329.Rumal_2498"/>
<reference evidence="1 2" key="1">
    <citation type="journal article" date="2011" name="J. Bacteriol.">
        <title>Complete genome of the cellulolytic ruminal bacterium Ruminococcus albus 7.</title>
        <authorList>
            <person name="Suen G."/>
            <person name="Stevenson D.M."/>
            <person name="Bruce D.C."/>
            <person name="Chertkov O."/>
            <person name="Copeland A."/>
            <person name="Cheng J.F."/>
            <person name="Detter C."/>
            <person name="Detter J.C."/>
            <person name="Goodwin L.A."/>
            <person name="Han C.S."/>
            <person name="Hauser L.J."/>
            <person name="Ivanova N.N."/>
            <person name="Kyrpides N.C."/>
            <person name="Land M.L."/>
            <person name="Lapidus A."/>
            <person name="Lucas S."/>
            <person name="Ovchinnikova G."/>
            <person name="Pitluck S."/>
            <person name="Tapia R."/>
            <person name="Woyke T."/>
            <person name="Boyum J."/>
            <person name="Mead D."/>
            <person name="Weimer P.J."/>
        </authorList>
    </citation>
    <scope>NUCLEOTIDE SEQUENCE [LARGE SCALE GENOMIC DNA]</scope>
    <source>
        <strain evidence="2">ATCC 27210 / DSM 20455 / JCM 14654 / NCDO 2250 / 7</strain>
    </source>
</reference>
<evidence type="ECO:0000313" key="1">
    <source>
        <dbReference type="EMBL" id="ADU22978.1"/>
    </source>
</evidence>
<accession>E6UEX9</accession>
<dbReference type="OrthoDB" id="2063024at2"/>
<dbReference type="EMBL" id="CP002403">
    <property type="protein sequence ID" value="ADU22978.1"/>
    <property type="molecule type" value="Genomic_DNA"/>
</dbReference>
<dbReference type="HOGENOM" id="CLU_186196_0_1_9"/>
<proteinExistence type="predicted"/>
<dbReference type="AlphaFoldDB" id="E6UEX9"/>
<name>E6UEX9_RUMA7</name>
<gene>
    <name evidence="1" type="ordered locus">Rumal_2498</name>
</gene>